<keyword evidence="3" id="KW-0808">Transferase</keyword>
<dbReference type="OrthoDB" id="9814402at2"/>
<evidence type="ECO:0000313" key="12">
    <source>
        <dbReference type="Proteomes" id="UP000198312"/>
    </source>
</evidence>
<dbReference type="InterPro" id="IPR000394">
    <property type="entry name" value="RNA_pol_sigma_54"/>
</dbReference>
<dbReference type="Pfam" id="PF04963">
    <property type="entry name" value="Sigma54_CBD"/>
    <property type="match status" value="1"/>
</dbReference>
<dbReference type="Pfam" id="PF00309">
    <property type="entry name" value="Sigma54_AID"/>
    <property type="match status" value="1"/>
</dbReference>
<dbReference type="Gene3D" id="1.10.10.1330">
    <property type="entry name" value="RNA polymerase sigma-54 factor, core-binding domain"/>
    <property type="match status" value="1"/>
</dbReference>
<evidence type="ECO:0000259" key="9">
    <source>
        <dbReference type="Pfam" id="PF04552"/>
    </source>
</evidence>
<dbReference type="InterPro" id="IPR038709">
    <property type="entry name" value="RpoN_core-bd_sf"/>
</dbReference>
<feature type="domain" description="RNA polymerase sigma factor 54 core-binding" evidence="10">
    <location>
        <begin position="78"/>
        <end position="261"/>
    </location>
</feature>
<name>A0A220U3C5_9BACI</name>
<organism evidence="11 12">
    <name type="scientific">Virgibacillus phasianinus</name>
    <dbReference type="NCBI Taxonomy" id="2017483"/>
    <lineage>
        <taxon>Bacteria</taxon>
        <taxon>Bacillati</taxon>
        <taxon>Bacillota</taxon>
        <taxon>Bacilli</taxon>
        <taxon>Bacillales</taxon>
        <taxon>Bacillaceae</taxon>
        <taxon>Virgibacillus</taxon>
    </lineage>
</organism>
<dbReference type="Gene3D" id="1.10.10.60">
    <property type="entry name" value="Homeodomain-like"/>
    <property type="match status" value="1"/>
</dbReference>
<proteinExistence type="inferred from homology"/>
<evidence type="ECO:0000256" key="4">
    <source>
        <dbReference type="ARBA" id="ARBA00022695"/>
    </source>
</evidence>
<comment type="similarity">
    <text evidence="1">Belongs to the sigma-54 factor family.</text>
</comment>
<evidence type="ECO:0000256" key="2">
    <source>
        <dbReference type="ARBA" id="ARBA00022478"/>
    </source>
</evidence>
<dbReference type="GO" id="GO:0016779">
    <property type="term" value="F:nucleotidyltransferase activity"/>
    <property type="evidence" value="ECO:0007669"/>
    <property type="project" value="UniProtKB-KW"/>
</dbReference>
<evidence type="ECO:0000256" key="5">
    <source>
        <dbReference type="ARBA" id="ARBA00023015"/>
    </source>
</evidence>
<evidence type="ECO:0000256" key="1">
    <source>
        <dbReference type="ARBA" id="ARBA00008798"/>
    </source>
</evidence>
<keyword evidence="2" id="KW-0240">DNA-directed RNA polymerase</keyword>
<reference evidence="11 12" key="1">
    <citation type="submission" date="2017-07" db="EMBL/GenBank/DDBJ databases">
        <title>Virgibacillus sp. LM2416.</title>
        <authorList>
            <person name="Tak E.J."/>
            <person name="Bae J.-W."/>
        </authorList>
    </citation>
    <scope>NUCLEOTIDE SEQUENCE [LARGE SCALE GENOMIC DNA]</scope>
    <source>
        <strain evidence="11 12">LM2416</strain>
    </source>
</reference>
<dbReference type="EMBL" id="CP022315">
    <property type="protein sequence ID" value="ASK62545.1"/>
    <property type="molecule type" value="Genomic_DNA"/>
</dbReference>
<protein>
    <submittedName>
        <fullName evidence="11">RNA polymerase sigma-54 factor</fullName>
    </submittedName>
</protein>
<dbReference type="PANTHER" id="PTHR32248">
    <property type="entry name" value="RNA POLYMERASE SIGMA-54 FACTOR"/>
    <property type="match status" value="1"/>
</dbReference>
<evidence type="ECO:0000256" key="6">
    <source>
        <dbReference type="ARBA" id="ARBA00023082"/>
    </source>
</evidence>
<keyword evidence="5" id="KW-0805">Transcription regulation</keyword>
<dbReference type="PANTHER" id="PTHR32248:SF4">
    <property type="entry name" value="RNA POLYMERASE SIGMA-54 FACTOR"/>
    <property type="match status" value="1"/>
</dbReference>
<dbReference type="KEGG" id="vil:CFK37_10490"/>
<dbReference type="PROSITE" id="PS00717">
    <property type="entry name" value="SIGMA54_1"/>
    <property type="match status" value="1"/>
</dbReference>
<dbReference type="Pfam" id="PF04552">
    <property type="entry name" value="Sigma54_DBD"/>
    <property type="match status" value="1"/>
</dbReference>
<dbReference type="GO" id="GO:0000428">
    <property type="term" value="C:DNA-directed RNA polymerase complex"/>
    <property type="evidence" value="ECO:0007669"/>
    <property type="project" value="UniProtKB-KW"/>
</dbReference>
<dbReference type="PRINTS" id="PR00045">
    <property type="entry name" value="SIGMA54FCT"/>
</dbReference>
<evidence type="ECO:0000256" key="7">
    <source>
        <dbReference type="ARBA" id="ARBA00023125"/>
    </source>
</evidence>
<evidence type="ECO:0000256" key="3">
    <source>
        <dbReference type="ARBA" id="ARBA00022679"/>
    </source>
</evidence>
<dbReference type="InterPro" id="IPR007046">
    <property type="entry name" value="RNA_pol_sigma_54_core-bd"/>
</dbReference>
<dbReference type="RefSeq" id="WP_089061805.1">
    <property type="nucleotide sequence ID" value="NZ_CP022315.1"/>
</dbReference>
<dbReference type="NCBIfam" id="TIGR02395">
    <property type="entry name" value="rpoN_sigma"/>
    <property type="match status" value="1"/>
</dbReference>
<dbReference type="InterPro" id="IPR007634">
    <property type="entry name" value="RNA_pol_sigma_54_DNA-bd"/>
</dbReference>
<accession>A0A220U3C5</accession>
<dbReference type="AlphaFoldDB" id="A0A220U3C5"/>
<dbReference type="PROSITE" id="PS00718">
    <property type="entry name" value="SIGMA54_2"/>
    <property type="match status" value="1"/>
</dbReference>
<evidence type="ECO:0000259" key="10">
    <source>
        <dbReference type="Pfam" id="PF04963"/>
    </source>
</evidence>
<keyword evidence="7" id="KW-0238">DNA-binding</keyword>
<keyword evidence="4" id="KW-0548">Nucleotidyltransferase</keyword>
<sequence>MGLILQQRQTLNLVMTNELRQAIELLQFSTYDLYQFIQEQQLENPLIELEDNASYSWKNTKPKSVDSSPRVDPIDFIASNEACMCDQLTEQVRWMDITDQERKMVDYLILNLDENGYLPISAEEMALNLNVKKDAVLRAIRILQQLEPVGVGARNLAECLALQLRYYHPEAAIAETIVTEHVDLLAKKKWYDLAKTMEISLEEVKLAYDLIQSLQPKPCNMLSNETTQYLNPDVIVDNTEGRFVVQLNDSYLPEVHFNNQYSGQLKGGLNKYVHDKFKSYQWLVNSIEQRRQTILKVTHAILQKQDGFLINGLSELVPLTLKEIADEINMHESTVSRATANKVIQTPHGSFEFRTFFTSKLRTKDGSSMSQTKVKLLLQDFVKQENKRKPFSDQKIADYFKTKKGITVSRRTIAKYREELNIPATSLRKEFDWA</sequence>
<evidence type="ECO:0000313" key="11">
    <source>
        <dbReference type="EMBL" id="ASK62545.1"/>
    </source>
</evidence>
<keyword evidence="12" id="KW-1185">Reference proteome</keyword>
<dbReference type="GO" id="GO:0006352">
    <property type="term" value="P:DNA-templated transcription initiation"/>
    <property type="evidence" value="ECO:0007669"/>
    <property type="project" value="InterPro"/>
</dbReference>
<dbReference type="GO" id="GO:0001216">
    <property type="term" value="F:DNA-binding transcription activator activity"/>
    <property type="evidence" value="ECO:0007669"/>
    <property type="project" value="InterPro"/>
</dbReference>
<evidence type="ECO:0000256" key="8">
    <source>
        <dbReference type="ARBA" id="ARBA00023163"/>
    </source>
</evidence>
<dbReference type="GO" id="GO:0003677">
    <property type="term" value="F:DNA binding"/>
    <property type="evidence" value="ECO:0007669"/>
    <property type="project" value="UniProtKB-KW"/>
</dbReference>
<gene>
    <name evidence="11" type="primary">rpoN</name>
    <name evidence="11" type="ORF">CFK37_10490</name>
</gene>
<keyword evidence="8" id="KW-0804">Transcription</keyword>
<feature type="domain" description="RNA polymerase sigma factor 54 DNA-binding" evidence="9">
    <location>
        <begin position="271"/>
        <end position="429"/>
    </location>
</feature>
<dbReference type="PROSITE" id="PS50044">
    <property type="entry name" value="SIGMA54_3"/>
    <property type="match status" value="1"/>
</dbReference>
<keyword evidence="6" id="KW-0731">Sigma factor</keyword>
<dbReference type="GO" id="GO:0016987">
    <property type="term" value="F:sigma factor activity"/>
    <property type="evidence" value="ECO:0007669"/>
    <property type="project" value="UniProtKB-KW"/>
</dbReference>
<dbReference type="PIRSF" id="PIRSF000774">
    <property type="entry name" value="RpoN"/>
    <property type="match status" value="1"/>
</dbReference>
<dbReference type="Proteomes" id="UP000198312">
    <property type="component" value="Chromosome"/>
</dbReference>